<dbReference type="EMBL" id="KZ451979">
    <property type="protein sequence ID" value="PKA55535.1"/>
    <property type="molecule type" value="Genomic_DNA"/>
</dbReference>
<evidence type="ECO:0000313" key="1">
    <source>
        <dbReference type="EMBL" id="PKA55535.1"/>
    </source>
</evidence>
<gene>
    <name evidence="1" type="ORF">AXF42_Ash006737</name>
</gene>
<dbReference type="AlphaFoldDB" id="A0A2I0AJ35"/>
<evidence type="ECO:0000313" key="2">
    <source>
        <dbReference type="Proteomes" id="UP000236161"/>
    </source>
</evidence>
<proteinExistence type="predicted"/>
<keyword evidence="2" id="KW-1185">Reference proteome</keyword>
<organism evidence="1 2">
    <name type="scientific">Apostasia shenzhenica</name>
    <dbReference type="NCBI Taxonomy" id="1088818"/>
    <lineage>
        <taxon>Eukaryota</taxon>
        <taxon>Viridiplantae</taxon>
        <taxon>Streptophyta</taxon>
        <taxon>Embryophyta</taxon>
        <taxon>Tracheophyta</taxon>
        <taxon>Spermatophyta</taxon>
        <taxon>Magnoliopsida</taxon>
        <taxon>Liliopsida</taxon>
        <taxon>Asparagales</taxon>
        <taxon>Orchidaceae</taxon>
        <taxon>Apostasioideae</taxon>
        <taxon>Apostasia</taxon>
    </lineage>
</organism>
<dbReference type="Proteomes" id="UP000236161">
    <property type="component" value="Unassembled WGS sequence"/>
</dbReference>
<name>A0A2I0AJ35_9ASPA</name>
<protein>
    <submittedName>
        <fullName evidence="1">Uncharacterized protein</fullName>
    </submittedName>
</protein>
<accession>A0A2I0AJ35</accession>
<reference evidence="1 2" key="1">
    <citation type="journal article" date="2017" name="Nature">
        <title>The Apostasia genome and the evolution of orchids.</title>
        <authorList>
            <person name="Zhang G.Q."/>
            <person name="Liu K.W."/>
            <person name="Li Z."/>
            <person name="Lohaus R."/>
            <person name="Hsiao Y.Y."/>
            <person name="Niu S.C."/>
            <person name="Wang J.Y."/>
            <person name="Lin Y.C."/>
            <person name="Xu Q."/>
            <person name="Chen L.J."/>
            <person name="Yoshida K."/>
            <person name="Fujiwara S."/>
            <person name="Wang Z.W."/>
            <person name="Zhang Y.Q."/>
            <person name="Mitsuda N."/>
            <person name="Wang M."/>
            <person name="Liu G.H."/>
            <person name="Pecoraro L."/>
            <person name="Huang H.X."/>
            <person name="Xiao X.J."/>
            <person name="Lin M."/>
            <person name="Wu X.Y."/>
            <person name="Wu W.L."/>
            <person name="Chen Y.Y."/>
            <person name="Chang S.B."/>
            <person name="Sakamoto S."/>
            <person name="Ohme-Takagi M."/>
            <person name="Yagi M."/>
            <person name="Zeng S.J."/>
            <person name="Shen C.Y."/>
            <person name="Yeh C.M."/>
            <person name="Luo Y.B."/>
            <person name="Tsai W.C."/>
            <person name="Van de Peer Y."/>
            <person name="Liu Z.J."/>
        </authorList>
    </citation>
    <scope>NUCLEOTIDE SEQUENCE [LARGE SCALE GENOMIC DNA]</scope>
    <source>
        <strain evidence="2">cv. Shenzhen</strain>
        <tissue evidence="1">Stem</tissue>
    </source>
</reference>
<sequence>MGTRPDCGRAVQRSKPKWKYSSRLAGADERCALRGHLRKCSLHILCCRSCCQTVFPSHYITGACHFSFLLHHSLW</sequence>